<gene>
    <name evidence="1" type="primary">Acey_s0087.g2007</name>
    <name evidence="1" type="ORF">Y032_0087g2007</name>
</gene>
<keyword evidence="2" id="KW-1185">Reference proteome</keyword>
<comment type="caution">
    <text evidence="1">The sequence shown here is derived from an EMBL/GenBank/DDBJ whole genome shotgun (WGS) entry which is preliminary data.</text>
</comment>
<proteinExistence type="predicted"/>
<dbReference type="EMBL" id="JARK01001423">
    <property type="protein sequence ID" value="EYC04444.1"/>
    <property type="molecule type" value="Genomic_DNA"/>
</dbReference>
<organism evidence="1 2">
    <name type="scientific">Ancylostoma ceylanicum</name>
    <dbReference type="NCBI Taxonomy" id="53326"/>
    <lineage>
        <taxon>Eukaryota</taxon>
        <taxon>Metazoa</taxon>
        <taxon>Ecdysozoa</taxon>
        <taxon>Nematoda</taxon>
        <taxon>Chromadorea</taxon>
        <taxon>Rhabditida</taxon>
        <taxon>Rhabditina</taxon>
        <taxon>Rhabditomorpha</taxon>
        <taxon>Strongyloidea</taxon>
        <taxon>Ancylostomatidae</taxon>
        <taxon>Ancylostomatinae</taxon>
        <taxon>Ancylostoma</taxon>
    </lineage>
</organism>
<reference evidence="2" key="1">
    <citation type="journal article" date="2015" name="Nat. Genet.">
        <title>The genome and transcriptome of the zoonotic hookworm Ancylostoma ceylanicum identify infection-specific gene families.</title>
        <authorList>
            <person name="Schwarz E.M."/>
            <person name="Hu Y."/>
            <person name="Antoshechkin I."/>
            <person name="Miller M.M."/>
            <person name="Sternberg P.W."/>
            <person name="Aroian R.V."/>
        </authorList>
    </citation>
    <scope>NUCLEOTIDE SEQUENCE</scope>
    <source>
        <strain evidence="2">HY135</strain>
    </source>
</reference>
<protein>
    <submittedName>
        <fullName evidence="1">Uncharacterized protein</fullName>
    </submittedName>
</protein>
<sequence>MSIKCFILVCEIVMHHVHHEVRNELTEASGSPITSGVDYHDLYDHVHQSSNMNLLPYNTNPLTCESNPIKWQF</sequence>
<accession>A0A016TN71</accession>
<evidence type="ECO:0000313" key="2">
    <source>
        <dbReference type="Proteomes" id="UP000024635"/>
    </source>
</evidence>
<dbReference type="AlphaFoldDB" id="A0A016TN71"/>
<dbReference type="Proteomes" id="UP000024635">
    <property type="component" value="Unassembled WGS sequence"/>
</dbReference>
<name>A0A016TN71_9BILA</name>
<evidence type="ECO:0000313" key="1">
    <source>
        <dbReference type="EMBL" id="EYC04444.1"/>
    </source>
</evidence>